<feature type="transmembrane region" description="Helical" evidence="1">
    <location>
        <begin position="123"/>
        <end position="153"/>
    </location>
</feature>
<feature type="transmembrane region" description="Helical" evidence="1">
    <location>
        <begin position="90"/>
        <end position="111"/>
    </location>
</feature>
<proteinExistence type="predicted"/>
<feature type="transmembrane region" description="Helical" evidence="1">
    <location>
        <begin position="269"/>
        <end position="289"/>
    </location>
</feature>
<gene>
    <name evidence="2" type="ordered locus">Acid_2126</name>
</gene>
<dbReference type="HOGENOM" id="CLU_528818_0_0_0"/>
<dbReference type="InParanoid" id="Q026F3"/>
<sequence>MTFRLAAPAIFVASLLLLPFLNKPFTIDDPLFLREARHALIDPLHPADFVQVWNVGDRLKLSQYLLGGTLPAYIFAPVAALGGATAGNEWIAHLYQLLLLTGFLLASVTVARRLGCDKRQAGTVGLLVAANPVTLAMAATCMPDVMAVTFGMWAMDRVLAFRDQPRWPAGAVAAILLAAAFLCRASTAPLLLVAALYLWPGDRKLAPRFFWPLALAALLTAAGLTAIGSAAQSLTSLSNVPRNLVAFLCYQALAGPILLYALLGQGRRFAIIVAATAAAGLGLSFVYSSPNLTQYAVPAAFALCFLYALTRVAADFRPVLPLLVWLACGLVALPYVYMSAKYLLPGVPAAALLIVLHAARVRQQRYPLMVAILIAAGWISGALIVFGDNALAGSQRDAVNRIVAPRLRRGKQVWAGGQWAFLAYAEDAGAKALANTPPLPQPGDEIVVSRLDYYGMLHRLPIHKELLNTRFDTRCTVFVLNRRFHAGFYSNRFGYLPFAIGCGELNAYDLYRVLP</sequence>
<feature type="transmembrane region" description="Helical" evidence="1">
    <location>
        <begin position="319"/>
        <end position="336"/>
    </location>
</feature>
<feature type="transmembrane region" description="Helical" evidence="1">
    <location>
        <begin position="243"/>
        <end position="262"/>
    </location>
</feature>
<evidence type="ECO:0000256" key="1">
    <source>
        <dbReference type="SAM" id="Phobius"/>
    </source>
</evidence>
<name>Q026F3_SOLUE</name>
<organism evidence="2">
    <name type="scientific">Solibacter usitatus (strain Ellin6076)</name>
    <dbReference type="NCBI Taxonomy" id="234267"/>
    <lineage>
        <taxon>Bacteria</taxon>
        <taxon>Pseudomonadati</taxon>
        <taxon>Acidobacteriota</taxon>
        <taxon>Terriglobia</taxon>
        <taxon>Bryobacterales</taxon>
        <taxon>Solibacteraceae</taxon>
        <taxon>Candidatus Solibacter</taxon>
    </lineage>
</organism>
<feature type="transmembrane region" description="Helical" evidence="1">
    <location>
        <begin position="173"/>
        <end position="198"/>
    </location>
</feature>
<accession>Q026F3</accession>
<feature type="transmembrane region" description="Helical" evidence="1">
    <location>
        <begin position="342"/>
        <end position="359"/>
    </location>
</feature>
<feature type="transmembrane region" description="Helical" evidence="1">
    <location>
        <begin position="295"/>
        <end position="312"/>
    </location>
</feature>
<protein>
    <submittedName>
        <fullName evidence="2">Uncharacterized protein</fullName>
    </submittedName>
</protein>
<dbReference type="EMBL" id="CP000473">
    <property type="protein sequence ID" value="ABJ83116.1"/>
    <property type="molecule type" value="Genomic_DNA"/>
</dbReference>
<keyword evidence="1" id="KW-1133">Transmembrane helix</keyword>
<dbReference type="KEGG" id="sus:Acid_2126"/>
<keyword evidence="1" id="KW-0472">Membrane</keyword>
<feature type="transmembrane region" description="Helical" evidence="1">
    <location>
        <begin position="366"/>
        <end position="386"/>
    </location>
</feature>
<dbReference type="OrthoDB" id="264886at2"/>
<reference evidence="2" key="1">
    <citation type="submission" date="2006-10" db="EMBL/GenBank/DDBJ databases">
        <title>Complete sequence of Solibacter usitatus Ellin6076.</title>
        <authorList>
            <consortium name="US DOE Joint Genome Institute"/>
            <person name="Copeland A."/>
            <person name="Lucas S."/>
            <person name="Lapidus A."/>
            <person name="Barry K."/>
            <person name="Detter J.C."/>
            <person name="Glavina del Rio T."/>
            <person name="Hammon N."/>
            <person name="Israni S."/>
            <person name="Dalin E."/>
            <person name="Tice H."/>
            <person name="Pitluck S."/>
            <person name="Thompson L.S."/>
            <person name="Brettin T."/>
            <person name="Bruce D."/>
            <person name="Han C."/>
            <person name="Tapia R."/>
            <person name="Gilna P."/>
            <person name="Schmutz J."/>
            <person name="Larimer F."/>
            <person name="Land M."/>
            <person name="Hauser L."/>
            <person name="Kyrpides N."/>
            <person name="Mikhailova N."/>
            <person name="Janssen P.H."/>
            <person name="Kuske C.R."/>
            <person name="Richardson P."/>
        </authorList>
    </citation>
    <scope>NUCLEOTIDE SEQUENCE</scope>
    <source>
        <strain evidence="2">Ellin6076</strain>
    </source>
</reference>
<feature type="transmembrane region" description="Helical" evidence="1">
    <location>
        <begin position="210"/>
        <end position="231"/>
    </location>
</feature>
<dbReference type="AlphaFoldDB" id="Q026F3"/>
<keyword evidence="1" id="KW-0812">Transmembrane</keyword>
<evidence type="ECO:0000313" key="2">
    <source>
        <dbReference type="EMBL" id="ABJ83116.1"/>
    </source>
</evidence>
<dbReference type="STRING" id="234267.Acid_2126"/>